<dbReference type="InterPro" id="IPR036148">
    <property type="entry name" value="MmgE/PrpD_sf"/>
</dbReference>
<dbReference type="EMBL" id="NEVJ01000003">
    <property type="protein sequence ID" value="OZI18732.1"/>
    <property type="molecule type" value="Genomic_DNA"/>
</dbReference>
<evidence type="ECO:0000259" key="2">
    <source>
        <dbReference type="Pfam" id="PF03972"/>
    </source>
</evidence>
<protein>
    <recommendedName>
        <fullName evidence="6">2-methylcitrate dehydratase</fullName>
    </recommendedName>
</protein>
<comment type="similarity">
    <text evidence="1">Belongs to the PrpD family.</text>
</comment>
<dbReference type="InterPro" id="IPR042183">
    <property type="entry name" value="MmgE/PrpD_sf_1"/>
</dbReference>
<reference evidence="4" key="1">
    <citation type="submission" date="2017-05" db="EMBL/GenBank/DDBJ databases">
        <title>Complete and WGS of Bordetella genogroups.</title>
        <authorList>
            <person name="Spilker T."/>
            <person name="Lipuma J."/>
        </authorList>
    </citation>
    <scope>NUCLEOTIDE SEQUENCE</scope>
    <source>
        <strain evidence="4">AU21707</strain>
    </source>
</reference>
<gene>
    <name evidence="4" type="ORF">CAL26_13600</name>
</gene>
<feature type="domain" description="MmgE/PrpD C-terminal" evidence="3">
    <location>
        <begin position="289"/>
        <end position="441"/>
    </location>
</feature>
<dbReference type="AlphaFoldDB" id="A0A261R254"/>
<dbReference type="Proteomes" id="UP000216857">
    <property type="component" value="Unassembled WGS sequence"/>
</dbReference>
<dbReference type="Gene3D" id="1.10.4100.10">
    <property type="entry name" value="2-methylcitrate dehydratase PrpD"/>
    <property type="match status" value="1"/>
</dbReference>
<dbReference type="SUPFAM" id="SSF103378">
    <property type="entry name" value="2-methylcitrate dehydratase PrpD"/>
    <property type="match status" value="1"/>
</dbReference>
<evidence type="ECO:0000256" key="1">
    <source>
        <dbReference type="ARBA" id="ARBA00006174"/>
    </source>
</evidence>
<evidence type="ECO:0000313" key="5">
    <source>
        <dbReference type="Proteomes" id="UP000216857"/>
    </source>
</evidence>
<dbReference type="InterPro" id="IPR045337">
    <property type="entry name" value="MmgE_PrpD_C"/>
</dbReference>
<evidence type="ECO:0000259" key="3">
    <source>
        <dbReference type="Pfam" id="PF19305"/>
    </source>
</evidence>
<dbReference type="GO" id="GO:0016829">
    <property type="term" value="F:lyase activity"/>
    <property type="evidence" value="ECO:0007669"/>
    <property type="project" value="InterPro"/>
</dbReference>
<dbReference type="InterPro" id="IPR005656">
    <property type="entry name" value="MmgE_PrpD"/>
</dbReference>
<accession>A0A261R254</accession>
<evidence type="ECO:0008006" key="6">
    <source>
        <dbReference type="Google" id="ProtNLM"/>
    </source>
</evidence>
<dbReference type="PANTHER" id="PTHR16943:SF8">
    <property type="entry name" value="2-METHYLCITRATE DEHYDRATASE"/>
    <property type="match status" value="1"/>
</dbReference>
<comment type="caution">
    <text evidence="4">The sequence shown here is derived from an EMBL/GenBank/DDBJ whole genome shotgun (WGS) entry which is preliminary data.</text>
</comment>
<keyword evidence="5" id="KW-1185">Reference proteome</keyword>
<sequence length="474" mass="49681">MDEAGCAMRRLCQWASATRPDAVPADVAERVAMVAADTIACALGAADDAELQAWTRDAGGGVSTGGMSAVAVPTSDARKAGYSLRACTVLGQPDLRLPPASAAARNAIAANWMQLDEGHHHLMCHAGIYCVPAALAECEAAHHDLGLFLHAIALGYEVTCRLARAWTFGAAPVHPHALWSGLGATATVGILRGLDGDTLHQALLHAATLAAPRPFAIVADGGLAANLWVGAGVEHAFTCVAWAQGGLPAPDHALARLGDMLHVHADTSAYTADLGDAWAIRQNYFKVLPCAGQSHASLEALMEVRAKVLARASGACDESVHIDAEVHDFAVGMDQRDVRTSLAARFSIPHLLAVAWLHGRTDADALGAGFLRDASVARLRHAIRLRPLRPALPPPHHRAARVTVTLRDGSSIQADCPAPLGSQARPLTAADVGRKCAELPRGHHVALLDALLRPDRASHAARAMTIRSLVQSDG</sequence>
<dbReference type="PANTHER" id="PTHR16943">
    <property type="entry name" value="2-METHYLCITRATE DEHYDRATASE-RELATED"/>
    <property type="match status" value="1"/>
</dbReference>
<feature type="domain" description="MmgE/PrpD N-terminal" evidence="2">
    <location>
        <begin position="9"/>
        <end position="261"/>
    </location>
</feature>
<dbReference type="OrthoDB" id="9112846at2"/>
<dbReference type="InterPro" id="IPR045336">
    <property type="entry name" value="MmgE_PrpD_N"/>
</dbReference>
<evidence type="ECO:0000313" key="4">
    <source>
        <dbReference type="EMBL" id="OZI18732.1"/>
    </source>
</evidence>
<dbReference type="Gene3D" id="3.30.1330.120">
    <property type="entry name" value="2-methylcitrate dehydratase PrpD"/>
    <property type="match status" value="1"/>
</dbReference>
<organism evidence="4 5">
    <name type="scientific">Bordetella genomosp. 9</name>
    <dbReference type="NCBI Taxonomy" id="1416803"/>
    <lineage>
        <taxon>Bacteria</taxon>
        <taxon>Pseudomonadati</taxon>
        <taxon>Pseudomonadota</taxon>
        <taxon>Betaproteobacteria</taxon>
        <taxon>Burkholderiales</taxon>
        <taxon>Alcaligenaceae</taxon>
        <taxon>Bordetella</taxon>
    </lineage>
</organism>
<proteinExistence type="inferred from homology"/>
<name>A0A261R254_9BORD</name>
<dbReference type="Pfam" id="PF03972">
    <property type="entry name" value="MmgE_PrpD_N"/>
    <property type="match status" value="1"/>
</dbReference>
<dbReference type="RefSeq" id="WP_094847417.1">
    <property type="nucleotide sequence ID" value="NZ_NEVJ01000003.1"/>
</dbReference>
<dbReference type="InterPro" id="IPR042188">
    <property type="entry name" value="MmgE/PrpD_sf_2"/>
</dbReference>
<dbReference type="Pfam" id="PF19305">
    <property type="entry name" value="MmgE_PrpD_C"/>
    <property type="match status" value="1"/>
</dbReference>